<feature type="region of interest" description="Disordered" evidence="1">
    <location>
        <begin position="1"/>
        <end position="23"/>
    </location>
</feature>
<organism evidence="2 3">
    <name type="scientific">Caballeronia sordidicola</name>
    <name type="common">Burkholderia sordidicola</name>
    <dbReference type="NCBI Taxonomy" id="196367"/>
    <lineage>
        <taxon>Bacteria</taxon>
        <taxon>Pseudomonadati</taxon>
        <taxon>Pseudomonadota</taxon>
        <taxon>Betaproteobacteria</taxon>
        <taxon>Burkholderiales</taxon>
        <taxon>Burkholderiaceae</taxon>
        <taxon>Caballeronia</taxon>
    </lineage>
</organism>
<evidence type="ECO:0000256" key="1">
    <source>
        <dbReference type="SAM" id="MobiDB-lite"/>
    </source>
</evidence>
<gene>
    <name evidence="2" type="ORF">AWB64_04811</name>
</gene>
<accession>A0A158HMC8</accession>
<dbReference type="AlphaFoldDB" id="A0A158HMC8"/>
<dbReference type="Proteomes" id="UP000054893">
    <property type="component" value="Unassembled WGS sequence"/>
</dbReference>
<feature type="compositionally biased region" description="Basic and acidic residues" evidence="1">
    <location>
        <begin position="1"/>
        <end position="20"/>
    </location>
</feature>
<evidence type="ECO:0000313" key="2">
    <source>
        <dbReference type="EMBL" id="SAL45416.1"/>
    </source>
</evidence>
<dbReference type="EMBL" id="FCOC02000018">
    <property type="protein sequence ID" value="SAL45416.1"/>
    <property type="molecule type" value="Genomic_DNA"/>
</dbReference>
<proteinExistence type="predicted"/>
<evidence type="ECO:0000313" key="3">
    <source>
        <dbReference type="Proteomes" id="UP000054893"/>
    </source>
</evidence>
<reference evidence="2 3" key="1">
    <citation type="submission" date="2016-01" db="EMBL/GenBank/DDBJ databases">
        <authorList>
            <person name="Oliw E.H."/>
        </authorList>
    </citation>
    <scope>NUCLEOTIDE SEQUENCE [LARGE SCALE GENOMIC DNA]</scope>
    <source>
        <strain evidence="2">LMG 22029</strain>
    </source>
</reference>
<name>A0A158HMC8_CABSO</name>
<sequence length="65" mass="7092">MQGVGFDRDEPPRGERECGGRLRPPPDWAFKGLVVASATVLTVKHGDACLMKAPLFDPLQQVACR</sequence>
<protein>
    <submittedName>
        <fullName evidence="2">Uncharacterized protein</fullName>
    </submittedName>
</protein>